<proteinExistence type="predicted"/>
<dbReference type="EMBL" id="PVWJ01000023">
    <property type="protein sequence ID" value="PSB03867.1"/>
    <property type="molecule type" value="Genomic_DNA"/>
</dbReference>
<name>A0A2T1C6V1_9CYAN</name>
<protein>
    <submittedName>
        <fullName evidence="1">Uncharacterized protein</fullName>
    </submittedName>
</protein>
<comment type="caution">
    <text evidence="1">The sequence shown here is derived from an EMBL/GenBank/DDBJ whole genome shotgun (WGS) entry which is preliminary data.</text>
</comment>
<reference evidence="1 2" key="2">
    <citation type="submission" date="2018-03" db="EMBL/GenBank/DDBJ databases">
        <title>The ancient ancestry and fast evolution of plastids.</title>
        <authorList>
            <person name="Moore K.R."/>
            <person name="Magnabosco C."/>
            <person name="Momper L."/>
            <person name="Gold D.A."/>
            <person name="Bosak T."/>
            <person name="Fournier G.P."/>
        </authorList>
    </citation>
    <scope>NUCLEOTIDE SEQUENCE [LARGE SCALE GENOMIC DNA]</scope>
    <source>
        <strain evidence="1 2">CCAP 1448/3</strain>
    </source>
</reference>
<gene>
    <name evidence="1" type="ORF">C7B64_06580</name>
</gene>
<accession>A0A2T1C6V1</accession>
<organism evidence="1 2">
    <name type="scientific">Merismopedia glauca CCAP 1448/3</name>
    <dbReference type="NCBI Taxonomy" id="1296344"/>
    <lineage>
        <taxon>Bacteria</taxon>
        <taxon>Bacillati</taxon>
        <taxon>Cyanobacteriota</taxon>
        <taxon>Cyanophyceae</taxon>
        <taxon>Synechococcales</taxon>
        <taxon>Merismopediaceae</taxon>
        <taxon>Merismopedia</taxon>
    </lineage>
</organism>
<evidence type="ECO:0000313" key="2">
    <source>
        <dbReference type="Proteomes" id="UP000238762"/>
    </source>
</evidence>
<dbReference type="Proteomes" id="UP000238762">
    <property type="component" value="Unassembled WGS sequence"/>
</dbReference>
<evidence type="ECO:0000313" key="1">
    <source>
        <dbReference type="EMBL" id="PSB03867.1"/>
    </source>
</evidence>
<dbReference type="AlphaFoldDB" id="A0A2T1C6V1"/>
<sequence>MGRAGIEPATINGLFYRQLPPPIGEPTQIIRRDVAVLRLYRSKIQAELIVSGWENVLTVLATALSIAYKTFIELSMQ</sequence>
<reference evidence="1 2" key="1">
    <citation type="submission" date="2018-02" db="EMBL/GenBank/DDBJ databases">
        <authorList>
            <person name="Cohen D.B."/>
            <person name="Kent A.D."/>
        </authorList>
    </citation>
    <scope>NUCLEOTIDE SEQUENCE [LARGE SCALE GENOMIC DNA]</scope>
    <source>
        <strain evidence="1 2">CCAP 1448/3</strain>
    </source>
</reference>
<keyword evidence="2" id="KW-1185">Reference proteome</keyword>